<evidence type="ECO:0000313" key="1">
    <source>
        <dbReference type="EMBL" id="PQO46747.1"/>
    </source>
</evidence>
<dbReference type="EMBL" id="PUHZ01000008">
    <property type="protein sequence ID" value="PQO46747.1"/>
    <property type="molecule type" value="Genomic_DNA"/>
</dbReference>
<dbReference type="AlphaFoldDB" id="A0A2S8GQQ2"/>
<accession>A0A2S8GQQ2</accession>
<comment type="caution">
    <text evidence="1">The sequence shown here is derived from an EMBL/GenBank/DDBJ whole genome shotgun (WGS) entry which is preliminary data.</text>
</comment>
<protein>
    <submittedName>
        <fullName evidence="1">Uncharacterized protein</fullName>
    </submittedName>
</protein>
<gene>
    <name evidence="1" type="ORF">C5Y93_07910</name>
</gene>
<evidence type="ECO:0000313" key="2">
    <source>
        <dbReference type="Proteomes" id="UP000237819"/>
    </source>
</evidence>
<dbReference type="OrthoDB" id="9937133at2"/>
<proteinExistence type="predicted"/>
<name>A0A2S8GQQ2_9BACT</name>
<dbReference type="Proteomes" id="UP000237819">
    <property type="component" value="Unassembled WGS sequence"/>
</dbReference>
<dbReference type="RefSeq" id="WP_105334873.1">
    <property type="nucleotide sequence ID" value="NZ_PUHZ01000008.1"/>
</dbReference>
<sequence>MLNSLCDDLPHLTAEEIETRCQAIRLRWSGHETAQRKIDSERQMRVLDFTLRFGSYDVSPKRSLANQFGAPQRTAG</sequence>
<reference evidence="1 2" key="1">
    <citation type="submission" date="2018-02" db="EMBL/GenBank/DDBJ databases">
        <title>Comparative genomes isolates from brazilian mangrove.</title>
        <authorList>
            <person name="Araujo J.E."/>
            <person name="Taketani R.G."/>
            <person name="Silva M.C.P."/>
            <person name="Loureco M.V."/>
            <person name="Andreote F.D."/>
        </authorList>
    </citation>
    <scope>NUCLEOTIDE SEQUENCE [LARGE SCALE GENOMIC DNA]</scope>
    <source>
        <strain evidence="1 2">Nap-Phe MGV</strain>
    </source>
</reference>
<organism evidence="1 2">
    <name type="scientific">Blastopirellula marina</name>
    <dbReference type="NCBI Taxonomy" id="124"/>
    <lineage>
        <taxon>Bacteria</taxon>
        <taxon>Pseudomonadati</taxon>
        <taxon>Planctomycetota</taxon>
        <taxon>Planctomycetia</taxon>
        <taxon>Pirellulales</taxon>
        <taxon>Pirellulaceae</taxon>
        <taxon>Blastopirellula</taxon>
    </lineage>
</organism>